<dbReference type="EMBL" id="UGQS01000002">
    <property type="protein sequence ID" value="STZ76566.1"/>
    <property type="molecule type" value="Genomic_DNA"/>
</dbReference>
<organism evidence="6 7">
    <name type="scientific">Bergeriella denitrificans</name>
    <name type="common">Neisseria denitrificans</name>
    <dbReference type="NCBI Taxonomy" id="494"/>
    <lineage>
        <taxon>Bacteria</taxon>
        <taxon>Pseudomonadati</taxon>
        <taxon>Pseudomonadota</taxon>
        <taxon>Betaproteobacteria</taxon>
        <taxon>Neisseriales</taxon>
        <taxon>Neisseriaceae</taxon>
        <taxon>Bergeriella</taxon>
    </lineage>
</organism>
<dbReference type="Pfam" id="PF00588">
    <property type="entry name" value="SpoU_methylase"/>
    <property type="match status" value="1"/>
</dbReference>
<dbReference type="GO" id="GO:0002128">
    <property type="term" value="P:tRNA nucleoside ribose methylation"/>
    <property type="evidence" value="ECO:0007669"/>
    <property type="project" value="TreeGrafter"/>
</dbReference>
<feature type="domain" description="tRNA/rRNA methyltransferase SpoU type" evidence="5">
    <location>
        <begin position="73"/>
        <end position="185"/>
    </location>
</feature>
<dbReference type="GO" id="GO:0160206">
    <property type="term" value="F:tRNA (cytidine(32)/uridine(32)-2'-O)-methyltransferase activity"/>
    <property type="evidence" value="ECO:0007669"/>
    <property type="project" value="UniProtKB-EC"/>
</dbReference>
<dbReference type="FunFam" id="3.40.1280.10:FF:000019">
    <property type="entry name" value="Putative tRNA/rRNA methyltransferase"/>
    <property type="match status" value="1"/>
</dbReference>
<dbReference type="Gene3D" id="1.10.8.590">
    <property type="match status" value="1"/>
</dbReference>
<dbReference type="RefSeq" id="WP_066078289.1">
    <property type="nucleotide sequence ID" value="NZ_CP181246.1"/>
</dbReference>
<dbReference type="PANTHER" id="PTHR42786:SF2">
    <property type="entry name" value="TRNA (CYTIDINE_URIDINE-2'-O-)-METHYLTRANSFERASE TRMJ"/>
    <property type="match status" value="1"/>
</dbReference>
<dbReference type="PIRSF" id="PIRSF004808">
    <property type="entry name" value="LasT"/>
    <property type="match status" value="1"/>
</dbReference>
<evidence type="ECO:0000313" key="7">
    <source>
        <dbReference type="Proteomes" id="UP000254651"/>
    </source>
</evidence>
<dbReference type="Gene3D" id="3.40.1280.10">
    <property type="match status" value="1"/>
</dbReference>
<accession>A0A378UGW8</accession>
<evidence type="ECO:0000256" key="4">
    <source>
        <dbReference type="ARBA" id="ARBA00022691"/>
    </source>
</evidence>
<name>A0A378UGW8_BERDE</name>
<keyword evidence="2 6" id="KW-0489">Methyltransferase</keyword>
<evidence type="ECO:0000259" key="5">
    <source>
        <dbReference type="Pfam" id="PF00588"/>
    </source>
</evidence>
<comment type="similarity">
    <text evidence="1">Belongs to the class IV-like SAM-binding methyltransferase superfamily. RNA methyltransferase TrmH family.</text>
</comment>
<evidence type="ECO:0000256" key="2">
    <source>
        <dbReference type="ARBA" id="ARBA00022603"/>
    </source>
</evidence>
<evidence type="ECO:0000313" key="6">
    <source>
        <dbReference type="EMBL" id="STZ76566.1"/>
    </source>
</evidence>
<keyword evidence="3 6" id="KW-0808">Transferase</keyword>
<keyword evidence="7" id="KW-1185">Reference proteome</keyword>
<dbReference type="InterPro" id="IPR001537">
    <property type="entry name" value="SpoU_MeTrfase"/>
</dbReference>
<dbReference type="PANTHER" id="PTHR42786">
    <property type="entry name" value="TRNA/RRNA METHYLTRANSFERASE"/>
    <property type="match status" value="1"/>
</dbReference>
<proteinExistence type="inferred from homology"/>
<dbReference type="InterPro" id="IPR004384">
    <property type="entry name" value="RNA_MeTrfase_TrmJ/LasT"/>
</dbReference>
<evidence type="ECO:0000256" key="1">
    <source>
        <dbReference type="ARBA" id="ARBA00007228"/>
    </source>
</evidence>
<dbReference type="InterPro" id="IPR029028">
    <property type="entry name" value="Alpha/beta_knot_MTases"/>
</dbReference>
<dbReference type="AlphaFoldDB" id="A0A378UGW8"/>
<sequence length="273" mass="30418">MTLAKPALPAYLDNIRIVLTRTSHPSNIGSAARAMKTMGLSRLTLVAPNLMATPMTEHPPVFDPQQPQAFKLPEESFILASGAADVLENAEITATLDEALADTTISCALTSRRREITAPLQTPRQLVPELLQAAARGEKVALVFGNETFGMSIEEVQACNRLMTISGNPDYFSLNLAQAVQVVCYELFSQTDMAMTHLQQEDHAATHAQIKGMIDHMESLMHDIDFFRRRNSERLMRRMQSLFGRANTQTEDIDILRGFFNTLKQNLKNKDQA</sequence>
<dbReference type="Proteomes" id="UP000254651">
    <property type="component" value="Unassembled WGS sequence"/>
</dbReference>
<dbReference type="SUPFAM" id="SSF75217">
    <property type="entry name" value="alpha/beta knot"/>
    <property type="match status" value="1"/>
</dbReference>
<evidence type="ECO:0000256" key="3">
    <source>
        <dbReference type="ARBA" id="ARBA00022679"/>
    </source>
</evidence>
<gene>
    <name evidence="6" type="primary">trmJ</name>
    <name evidence="6" type="ORF">NCTC10295_01340</name>
</gene>
<dbReference type="InterPro" id="IPR029026">
    <property type="entry name" value="tRNA_m1G_MTases_N"/>
</dbReference>
<keyword evidence="4" id="KW-0949">S-adenosyl-L-methionine</keyword>
<dbReference type="GO" id="GO:0003723">
    <property type="term" value="F:RNA binding"/>
    <property type="evidence" value="ECO:0007669"/>
    <property type="project" value="InterPro"/>
</dbReference>
<dbReference type="GO" id="GO:0005829">
    <property type="term" value="C:cytosol"/>
    <property type="evidence" value="ECO:0007669"/>
    <property type="project" value="TreeGrafter"/>
</dbReference>
<dbReference type="CDD" id="cd18093">
    <property type="entry name" value="SpoU-like_TrmJ"/>
    <property type="match status" value="1"/>
</dbReference>
<dbReference type="EC" id="2.1.1.200" evidence="6"/>
<reference evidence="6 7" key="1">
    <citation type="submission" date="2018-06" db="EMBL/GenBank/DDBJ databases">
        <authorList>
            <consortium name="Pathogen Informatics"/>
            <person name="Doyle S."/>
        </authorList>
    </citation>
    <scope>NUCLEOTIDE SEQUENCE [LARGE SCALE GENOMIC DNA]</scope>
    <source>
        <strain evidence="6 7">NCTC10295</strain>
    </source>
</reference>
<protein>
    <submittedName>
        <fullName evidence="6">tRNA/rRNA methyltransferase</fullName>
        <ecNumber evidence="6">2.1.1.200</ecNumber>
    </submittedName>
</protein>